<proteinExistence type="predicted"/>
<dbReference type="Pfam" id="PF01381">
    <property type="entry name" value="HTH_3"/>
    <property type="match status" value="1"/>
</dbReference>
<dbReference type="EMBL" id="VFQE01000001">
    <property type="protein sequence ID" value="TQN42660.1"/>
    <property type="molecule type" value="Genomic_DNA"/>
</dbReference>
<dbReference type="AlphaFoldDB" id="A0A543PF03"/>
<organism evidence="3 4">
    <name type="scientific">Blastococcus colisei</name>
    <dbReference type="NCBI Taxonomy" id="1564162"/>
    <lineage>
        <taxon>Bacteria</taxon>
        <taxon>Bacillati</taxon>
        <taxon>Actinomycetota</taxon>
        <taxon>Actinomycetes</taxon>
        <taxon>Geodermatophilales</taxon>
        <taxon>Geodermatophilaceae</taxon>
        <taxon>Blastococcus</taxon>
    </lineage>
</organism>
<dbReference type="RefSeq" id="WP_142025267.1">
    <property type="nucleotide sequence ID" value="NZ_VFQE01000001.1"/>
</dbReference>
<accession>A0A543PF03</accession>
<dbReference type="PANTHER" id="PTHR46797:SF1">
    <property type="entry name" value="METHYLPHOSPHONATE SYNTHASE"/>
    <property type="match status" value="1"/>
</dbReference>
<dbReference type="SMART" id="SM00530">
    <property type="entry name" value="HTH_XRE"/>
    <property type="match status" value="1"/>
</dbReference>
<dbReference type="GO" id="GO:0003677">
    <property type="term" value="F:DNA binding"/>
    <property type="evidence" value="ECO:0007669"/>
    <property type="project" value="UniProtKB-KW"/>
</dbReference>
<dbReference type="CDD" id="cd02209">
    <property type="entry name" value="cupin_XRE_C"/>
    <property type="match status" value="1"/>
</dbReference>
<evidence type="ECO:0000313" key="3">
    <source>
        <dbReference type="EMBL" id="TQN42660.1"/>
    </source>
</evidence>
<reference evidence="3 4" key="1">
    <citation type="submission" date="2019-06" db="EMBL/GenBank/DDBJ databases">
        <title>Sequencing the genomes of 1000 actinobacteria strains.</title>
        <authorList>
            <person name="Klenk H.-P."/>
        </authorList>
    </citation>
    <scope>NUCLEOTIDE SEQUENCE [LARGE SCALE GENOMIC DNA]</scope>
    <source>
        <strain evidence="3 4">DSM 46837</strain>
    </source>
</reference>
<feature type="domain" description="HTH cro/C1-type" evidence="2">
    <location>
        <begin position="11"/>
        <end position="65"/>
    </location>
</feature>
<dbReference type="SUPFAM" id="SSF51182">
    <property type="entry name" value="RmlC-like cupins"/>
    <property type="match status" value="1"/>
</dbReference>
<protein>
    <submittedName>
        <fullName evidence="3">XRE family transcriptional regulator</fullName>
    </submittedName>
</protein>
<dbReference type="PANTHER" id="PTHR46797">
    <property type="entry name" value="HTH-TYPE TRANSCRIPTIONAL REGULATOR"/>
    <property type="match status" value="1"/>
</dbReference>
<sequence length="186" mass="20012">MEDLEMLGRNVRRIRGERQLSLGALAQESGLAKQTLANLESGGGNPTVDTLLRVARALGVGVNWLVTEWGSPVLVQRRKDEAWEDTTSGRRRVLDHIHGSGQVNTAVLELNDARELAPPLTPGTLHHVYVISGSVVAGPPDDAHRLESGDFIRFPGDVKHVLRAASGGAQVHVVTTVPQVQQFSPG</sequence>
<dbReference type="InterPro" id="IPR001387">
    <property type="entry name" value="Cro/C1-type_HTH"/>
</dbReference>
<dbReference type="InterPro" id="IPR010982">
    <property type="entry name" value="Lambda_DNA-bd_dom_sf"/>
</dbReference>
<dbReference type="GO" id="GO:0005829">
    <property type="term" value="C:cytosol"/>
    <property type="evidence" value="ECO:0007669"/>
    <property type="project" value="TreeGrafter"/>
</dbReference>
<dbReference type="InterPro" id="IPR050807">
    <property type="entry name" value="TransReg_Diox_bact_type"/>
</dbReference>
<dbReference type="InterPro" id="IPR011051">
    <property type="entry name" value="RmlC_Cupin_sf"/>
</dbReference>
<dbReference type="Gene3D" id="1.10.260.40">
    <property type="entry name" value="lambda repressor-like DNA-binding domains"/>
    <property type="match status" value="1"/>
</dbReference>
<dbReference type="CDD" id="cd00093">
    <property type="entry name" value="HTH_XRE"/>
    <property type="match status" value="1"/>
</dbReference>
<evidence type="ECO:0000259" key="2">
    <source>
        <dbReference type="PROSITE" id="PS50943"/>
    </source>
</evidence>
<gene>
    <name evidence="3" type="ORF">FHU33_2066</name>
</gene>
<dbReference type="Proteomes" id="UP000319865">
    <property type="component" value="Unassembled WGS sequence"/>
</dbReference>
<name>A0A543PF03_9ACTN</name>
<dbReference type="SUPFAM" id="SSF47413">
    <property type="entry name" value="lambda repressor-like DNA-binding domains"/>
    <property type="match status" value="1"/>
</dbReference>
<dbReference type="Gene3D" id="2.60.120.10">
    <property type="entry name" value="Jelly Rolls"/>
    <property type="match status" value="1"/>
</dbReference>
<dbReference type="PROSITE" id="PS50943">
    <property type="entry name" value="HTH_CROC1"/>
    <property type="match status" value="1"/>
</dbReference>
<dbReference type="GO" id="GO:0003700">
    <property type="term" value="F:DNA-binding transcription factor activity"/>
    <property type="evidence" value="ECO:0007669"/>
    <property type="project" value="TreeGrafter"/>
</dbReference>
<evidence type="ECO:0000313" key="4">
    <source>
        <dbReference type="Proteomes" id="UP000319865"/>
    </source>
</evidence>
<keyword evidence="4" id="KW-1185">Reference proteome</keyword>
<keyword evidence="1" id="KW-0238">DNA-binding</keyword>
<comment type="caution">
    <text evidence="3">The sequence shown here is derived from an EMBL/GenBank/DDBJ whole genome shotgun (WGS) entry which is preliminary data.</text>
</comment>
<dbReference type="InterPro" id="IPR014710">
    <property type="entry name" value="RmlC-like_jellyroll"/>
</dbReference>
<dbReference type="OrthoDB" id="5584941at2"/>
<evidence type="ECO:0000256" key="1">
    <source>
        <dbReference type="ARBA" id="ARBA00023125"/>
    </source>
</evidence>